<dbReference type="InterPro" id="IPR000917">
    <property type="entry name" value="Sulfatase_N"/>
</dbReference>
<dbReference type="SUPFAM" id="SSF53649">
    <property type="entry name" value="Alkaline phosphatase-like"/>
    <property type="match status" value="1"/>
</dbReference>
<dbReference type="Pfam" id="PF00884">
    <property type="entry name" value="Sulfatase"/>
    <property type="match status" value="1"/>
</dbReference>
<reference evidence="7 8" key="1">
    <citation type="submission" date="2016-08" db="EMBL/GenBank/DDBJ databases">
        <title>Complete genome sequence of Mycobacterium shinshuense, a subspecies of M. ulcerans.</title>
        <authorList>
            <person name="Yoshida M."/>
            <person name="Ogura Y."/>
            <person name="Hayashi T."/>
            <person name="Hoshino Y."/>
        </authorList>
    </citation>
    <scope>NUCLEOTIDE SEQUENCE [LARGE SCALE GENOMIC DNA]</scope>
    <source>
        <strain evidence="8">ATCC 33728</strain>
    </source>
</reference>
<evidence type="ECO:0000256" key="5">
    <source>
        <dbReference type="SAM" id="MobiDB-lite"/>
    </source>
</evidence>
<dbReference type="GO" id="GO:0046872">
    <property type="term" value="F:metal ion binding"/>
    <property type="evidence" value="ECO:0007669"/>
    <property type="project" value="UniProtKB-KW"/>
</dbReference>
<dbReference type="PANTHER" id="PTHR42693:SF43">
    <property type="entry name" value="BLL2667 PROTEIN"/>
    <property type="match status" value="1"/>
</dbReference>
<dbReference type="InterPro" id="IPR017850">
    <property type="entry name" value="Alkaline_phosphatase_core_sf"/>
</dbReference>
<gene>
    <name evidence="7" type="primary">atsD_1</name>
    <name evidence="7" type="ORF">SHTP_1381</name>
</gene>
<dbReference type="AlphaFoldDB" id="A0A1B4Y0Q1"/>
<dbReference type="GO" id="GO:0016787">
    <property type="term" value="F:hydrolase activity"/>
    <property type="evidence" value="ECO:0007669"/>
    <property type="project" value="UniProtKB-KW"/>
</dbReference>
<evidence type="ECO:0000313" key="8">
    <source>
        <dbReference type="Proteomes" id="UP000218067"/>
    </source>
</evidence>
<dbReference type="Gene3D" id="3.30.1120.10">
    <property type="match status" value="1"/>
</dbReference>
<keyword evidence="4" id="KW-0106">Calcium</keyword>
<dbReference type="PANTHER" id="PTHR42693">
    <property type="entry name" value="ARYLSULFATASE FAMILY MEMBER"/>
    <property type="match status" value="1"/>
</dbReference>
<feature type="compositionally biased region" description="Basic and acidic residues" evidence="5">
    <location>
        <begin position="1"/>
        <end position="18"/>
    </location>
</feature>
<comment type="similarity">
    <text evidence="1">Belongs to the sulfatase family.</text>
</comment>
<dbReference type="Proteomes" id="UP000218067">
    <property type="component" value="Chromosome"/>
</dbReference>
<feature type="region of interest" description="Disordered" evidence="5">
    <location>
        <begin position="1"/>
        <end position="33"/>
    </location>
</feature>
<evidence type="ECO:0000256" key="1">
    <source>
        <dbReference type="ARBA" id="ARBA00008779"/>
    </source>
</evidence>
<keyword evidence="3" id="KW-0378">Hydrolase</keyword>
<proteinExistence type="inferred from homology"/>
<protein>
    <submittedName>
        <fullName evidence="7">Arylsulfatase</fullName>
    </submittedName>
</protein>
<dbReference type="RefSeq" id="WP_096370172.1">
    <property type="nucleotide sequence ID" value="NZ_AP017624.1"/>
</dbReference>
<dbReference type="PROSITE" id="PS00523">
    <property type="entry name" value="SULFATASE_1"/>
    <property type="match status" value="1"/>
</dbReference>
<dbReference type="GeneID" id="93436021"/>
<feature type="domain" description="Sulfatase N-terminal" evidence="6">
    <location>
        <begin position="52"/>
        <end position="465"/>
    </location>
</feature>
<evidence type="ECO:0000259" key="6">
    <source>
        <dbReference type="Pfam" id="PF00884"/>
    </source>
</evidence>
<evidence type="ECO:0000256" key="4">
    <source>
        <dbReference type="ARBA" id="ARBA00022837"/>
    </source>
</evidence>
<accession>A0A1B4Y0Q1</accession>
<evidence type="ECO:0000313" key="7">
    <source>
        <dbReference type="EMBL" id="BAV40648.1"/>
    </source>
</evidence>
<dbReference type="InterPro" id="IPR024607">
    <property type="entry name" value="Sulfatase_CS"/>
</dbReference>
<dbReference type="Gene3D" id="3.40.720.10">
    <property type="entry name" value="Alkaline Phosphatase, subunit A"/>
    <property type="match status" value="1"/>
</dbReference>
<evidence type="ECO:0000256" key="3">
    <source>
        <dbReference type="ARBA" id="ARBA00022801"/>
    </source>
</evidence>
<evidence type="ECO:0000256" key="2">
    <source>
        <dbReference type="ARBA" id="ARBA00022723"/>
    </source>
</evidence>
<name>A0A1B4Y0Q1_MYCUL</name>
<keyword evidence="2" id="KW-0479">Metal-binding</keyword>
<dbReference type="InterPro" id="IPR050738">
    <property type="entry name" value="Sulfatase"/>
</dbReference>
<dbReference type="EMBL" id="AP017624">
    <property type="protein sequence ID" value="BAV40648.1"/>
    <property type="molecule type" value="Genomic_DNA"/>
</dbReference>
<organism evidence="7 8">
    <name type="scientific">Mycobacterium ulcerans subsp. shinshuense</name>
    <dbReference type="NCBI Taxonomy" id="1124626"/>
    <lineage>
        <taxon>Bacteria</taxon>
        <taxon>Bacillati</taxon>
        <taxon>Actinomycetota</taxon>
        <taxon>Actinomycetes</taxon>
        <taxon>Mycobacteriales</taxon>
        <taxon>Mycobacteriaceae</taxon>
        <taxon>Mycobacterium</taxon>
        <taxon>Mycobacterium ulcerans group</taxon>
    </lineage>
</organism>
<dbReference type="CDD" id="cd16025">
    <property type="entry name" value="PAS_like"/>
    <property type="match status" value="1"/>
</dbReference>
<sequence>MAHDATAHDPGENLDRTRLPLPDTPTGGHSGKTVAESKMATITPIRPPQEAPNVVIVLLDDVGFGATATFGGPVETPAGDALAQEGLRYNGFHTTALCSPTRAALLTGRNHHVVNTGTITEFATGYDGYNCIIPKSAATVAETLRQNGYSTAAFGKWHNTPVWEVSAAGPFDRWPTGMGFEEFYGFMGGEAHQYNPGLYHVTTPIERPEDAEDYHLSTDLADRMIEWVHRQRAMAPDRPFFAYWAPGATHAPHHVAPEWSDPFRGRFDQGWDVLREEIFARQKRLGVIPADAELTERHESLPAWDSLPEQRQRIASRLMEVYAGFLAHTDHEVGRIMDALKEIDVWDNTLFIYIIGDNGAAPGGGLGGVFNEMVTLNGLQEDVDVVLSKMDEIGGPRASNEYPVGFAWAMCTPFQFTKQFASHFGGTRNPMIVSWPARITDRGGLRSQFHHVVDIAPTILEAAGIPAPEIVNGVAQKPHDGISLMYTFDDAEAADRRRTQYFEIGGLRGIYHEDWMACTYHGRILWRPGALPAFSDDRWEFYDLSRDYSQVVDLSAQFPDKLEQLKALFDAEGVKNNVFPLDDRGRLARALEPRPTILGSRTSISFRQGATRIPEDIIRSAFNRSYSITAVIGTPGGSTVEGVLLAAGGYFAGLSLYVQHGIPKFTYNYFGSTYTTVAATEALPAGKATVAMEFDYDGGGLGKGGLVRLLLNGRDVGQSRIERTVPLGFSADEGVDIGMDCGTPAADTYEGTFVFNATIEQVTIQLR</sequence>